<evidence type="ECO:0000256" key="1">
    <source>
        <dbReference type="SAM" id="Coils"/>
    </source>
</evidence>
<organism evidence="3 4">
    <name type="scientific">Patella caerulea</name>
    <name type="common">Rayed Mediterranean limpet</name>
    <dbReference type="NCBI Taxonomy" id="87958"/>
    <lineage>
        <taxon>Eukaryota</taxon>
        <taxon>Metazoa</taxon>
        <taxon>Spiralia</taxon>
        <taxon>Lophotrochozoa</taxon>
        <taxon>Mollusca</taxon>
        <taxon>Gastropoda</taxon>
        <taxon>Patellogastropoda</taxon>
        <taxon>Patelloidea</taxon>
        <taxon>Patellidae</taxon>
        <taxon>Patella</taxon>
    </lineage>
</organism>
<keyword evidence="1" id="KW-0175">Coiled coil</keyword>
<evidence type="ECO:0000313" key="4">
    <source>
        <dbReference type="Proteomes" id="UP001347796"/>
    </source>
</evidence>
<evidence type="ECO:0000256" key="2">
    <source>
        <dbReference type="SAM" id="MobiDB-lite"/>
    </source>
</evidence>
<dbReference type="GO" id="GO:0005737">
    <property type="term" value="C:cytoplasm"/>
    <property type="evidence" value="ECO:0007669"/>
    <property type="project" value="TreeGrafter"/>
</dbReference>
<comment type="caution">
    <text evidence="3">The sequence shown here is derived from an EMBL/GenBank/DDBJ whole genome shotgun (WGS) entry which is preliminary data.</text>
</comment>
<protein>
    <submittedName>
        <fullName evidence="3">Uncharacterized protein</fullName>
    </submittedName>
</protein>
<name>A0AAN8KEI9_PATCE</name>
<evidence type="ECO:0000313" key="3">
    <source>
        <dbReference type="EMBL" id="KAK6192059.1"/>
    </source>
</evidence>
<feature type="coiled-coil region" evidence="1">
    <location>
        <begin position="74"/>
        <end position="108"/>
    </location>
</feature>
<feature type="region of interest" description="Disordered" evidence="2">
    <location>
        <begin position="232"/>
        <end position="267"/>
    </location>
</feature>
<keyword evidence="4" id="KW-1185">Reference proteome</keyword>
<reference evidence="3 4" key="1">
    <citation type="submission" date="2024-01" db="EMBL/GenBank/DDBJ databases">
        <title>The genome of the rayed Mediterranean limpet Patella caerulea (Linnaeus, 1758).</title>
        <authorList>
            <person name="Anh-Thu Weber A."/>
            <person name="Halstead-Nussloch G."/>
        </authorList>
    </citation>
    <scope>NUCLEOTIDE SEQUENCE [LARGE SCALE GENOMIC DNA]</scope>
    <source>
        <strain evidence="3">AATW-2023a</strain>
        <tissue evidence="3">Whole specimen</tissue>
    </source>
</reference>
<dbReference type="PANTHER" id="PTHR23330">
    <property type="entry name" value="P300 TRANSCRIPTIONAL COFACTOR JMY-RELATED"/>
    <property type="match status" value="1"/>
</dbReference>
<proteinExistence type="predicted"/>
<gene>
    <name evidence="3" type="ORF">SNE40_003604</name>
</gene>
<accession>A0AAN8KEI9</accession>
<sequence length="359" mass="39509">MEPNVESAMKSDGMYSPSESPTQDMRGEGYAPVFDHLIAYGQRTMRSTDVEDLLYWCKTKVDHCFCKVKEYINALDYRKQLQESRRQIIELEIKLKEAEKKAAVLQSNTTVSSLPPPPPPVPCALPPPPPPPLPAVKAPPSQKLIINRKNSDRLKPQKSLSQLVVTPEAIKNIKLRKADDRITAFKDPNTPGLVTLEALKSVSLRRTQSATTINEVGKENIHQLLAHEVLHRRTLRKTTMRRSPGGTPLSDKKRRRDSGQGLTPVMSRALKRKFRLAKCESLSSDESSGALSTNSSPDVSLTNPINSTSSLTNLTTPNTSSYCSPLSAQNMRSSPLAEISTNIISGNTALSASSPNLVF</sequence>
<feature type="compositionally biased region" description="Low complexity" evidence="2">
    <location>
        <begin position="300"/>
        <end position="321"/>
    </location>
</feature>
<dbReference type="EMBL" id="JAZGQO010000002">
    <property type="protein sequence ID" value="KAK6192059.1"/>
    <property type="molecule type" value="Genomic_DNA"/>
</dbReference>
<feature type="region of interest" description="Disordered" evidence="2">
    <location>
        <begin position="285"/>
        <end position="328"/>
    </location>
</feature>
<feature type="region of interest" description="Disordered" evidence="2">
    <location>
        <begin position="1"/>
        <end position="28"/>
    </location>
</feature>
<dbReference type="PANTHER" id="PTHR23330:SF9">
    <property type="entry name" value="PROLINE-RICH PROTEIN 11"/>
    <property type="match status" value="1"/>
</dbReference>
<dbReference type="AlphaFoldDB" id="A0AAN8KEI9"/>
<dbReference type="Proteomes" id="UP001347796">
    <property type="component" value="Unassembled WGS sequence"/>
</dbReference>